<reference evidence="2" key="1">
    <citation type="submission" date="2017-07" db="EMBL/GenBank/DDBJ databases">
        <authorList>
            <person name="Mikheyev A."/>
            <person name="Grau M."/>
        </authorList>
    </citation>
    <scope>NUCLEOTIDE SEQUENCE</scope>
    <source>
        <tissue evidence="2">Venom_gland</tissue>
    </source>
</reference>
<feature type="compositionally biased region" description="Polar residues" evidence="1">
    <location>
        <begin position="111"/>
        <end position="124"/>
    </location>
</feature>
<feature type="region of interest" description="Disordered" evidence="1">
    <location>
        <begin position="103"/>
        <end position="124"/>
    </location>
</feature>
<dbReference type="EMBL" id="IACN01013368">
    <property type="protein sequence ID" value="LAB48369.1"/>
    <property type="molecule type" value="Transcribed_RNA"/>
</dbReference>
<feature type="compositionally biased region" description="Basic and acidic residues" evidence="1">
    <location>
        <begin position="29"/>
        <end position="47"/>
    </location>
</feature>
<accession>A0A2D4NTJ5</accession>
<proteinExistence type="predicted"/>
<name>A0A2D4NTJ5_MICSU</name>
<feature type="region of interest" description="Disordered" evidence="1">
    <location>
        <begin position="1"/>
        <end position="90"/>
    </location>
</feature>
<reference evidence="2" key="2">
    <citation type="submission" date="2017-11" db="EMBL/GenBank/DDBJ databases">
        <title>Coralsnake Venomics: Analyses of Venom Gland Transcriptomes and Proteomes of Six Brazilian Taxa.</title>
        <authorList>
            <person name="Aird S.D."/>
            <person name="Jorge da Silva N."/>
            <person name="Qiu L."/>
            <person name="Villar-Briones A."/>
            <person name="Aparecida-Saddi V."/>
            <person name="Campos-Telles M.P."/>
            <person name="Grau M."/>
            <person name="Mikheyev A.S."/>
        </authorList>
    </citation>
    <scope>NUCLEOTIDE SEQUENCE</scope>
    <source>
        <tissue evidence="2">Venom_gland</tissue>
    </source>
</reference>
<evidence type="ECO:0000313" key="2">
    <source>
        <dbReference type="EMBL" id="LAB48369.1"/>
    </source>
</evidence>
<sequence>MVWGQEMASQAAPFSSLRSPESPQSFFTDIRDPGGRRASAGEKEKPSRSSSELPEGRFISAKNLQRGGGEQWRAVWSGGPRTGLAHSPQFPVRGAALGAEWSHRKGGFSLPSLQSGPGQGTRTP</sequence>
<feature type="compositionally biased region" description="Polar residues" evidence="1">
    <location>
        <begin position="12"/>
        <end position="27"/>
    </location>
</feature>
<organism evidence="2">
    <name type="scientific">Micrurus surinamensis</name>
    <name type="common">Surinam coral snake</name>
    <dbReference type="NCBI Taxonomy" id="129470"/>
    <lineage>
        <taxon>Eukaryota</taxon>
        <taxon>Metazoa</taxon>
        <taxon>Chordata</taxon>
        <taxon>Craniata</taxon>
        <taxon>Vertebrata</taxon>
        <taxon>Euteleostomi</taxon>
        <taxon>Lepidosauria</taxon>
        <taxon>Squamata</taxon>
        <taxon>Bifurcata</taxon>
        <taxon>Unidentata</taxon>
        <taxon>Episquamata</taxon>
        <taxon>Toxicofera</taxon>
        <taxon>Serpentes</taxon>
        <taxon>Colubroidea</taxon>
        <taxon>Elapidae</taxon>
        <taxon>Elapinae</taxon>
        <taxon>Micrurus</taxon>
    </lineage>
</organism>
<protein>
    <submittedName>
        <fullName evidence="2">Uncharacterized protein</fullName>
    </submittedName>
</protein>
<evidence type="ECO:0000256" key="1">
    <source>
        <dbReference type="SAM" id="MobiDB-lite"/>
    </source>
</evidence>
<dbReference type="AlphaFoldDB" id="A0A2D4NTJ5"/>